<dbReference type="Proteomes" id="UP001595886">
    <property type="component" value="Unassembled WGS sequence"/>
</dbReference>
<comment type="caution">
    <text evidence="2">The sequence shown here is derived from an EMBL/GenBank/DDBJ whole genome shotgun (WGS) entry which is preliminary data.</text>
</comment>
<proteinExistence type="predicted"/>
<feature type="region of interest" description="Disordered" evidence="1">
    <location>
        <begin position="42"/>
        <end position="80"/>
    </location>
</feature>
<feature type="compositionally biased region" description="Low complexity" evidence="1">
    <location>
        <begin position="60"/>
        <end position="69"/>
    </location>
</feature>
<evidence type="ECO:0000313" key="2">
    <source>
        <dbReference type="EMBL" id="MFC4821264.1"/>
    </source>
</evidence>
<accession>A0ABV9QXA6</accession>
<organism evidence="2 3">
    <name type="scientific">Dokdonella ginsengisoli</name>
    <dbReference type="NCBI Taxonomy" id="363846"/>
    <lineage>
        <taxon>Bacteria</taxon>
        <taxon>Pseudomonadati</taxon>
        <taxon>Pseudomonadota</taxon>
        <taxon>Gammaproteobacteria</taxon>
        <taxon>Lysobacterales</taxon>
        <taxon>Rhodanobacteraceae</taxon>
        <taxon>Dokdonella</taxon>
    </lineage>
</organism>
<sequence length="80" mass="8562">MASALQDIGCRAAVFFRTARRMPDDPQEAAMPEKKTCELAARAKAASRSAAAKKAARTKGQSGRSAAARKGARTRARRSR</sequence>
<protein>
    <submittedName>
        <fullName evidence="2">Uncharacterized protein</fullName>
    </submittedName>
</protein>
<dbReference type="EMBL" id="JBHSHD010000010">
    <property type="protein sequence ID" value="MFC4821264.1"/>
    <property type="molecule type" value="Genomic_DNA"/>
</dbReference>
<evidence type="ECO:0000256" key="1">
    <source>
        <dbReference type="SAM" id="MobiDB-lite"/>
    </source>
</evidence>
<gene>
    <name evidence="2" type="ORF">ACFO6Q_13080</name>
</gene>
<name>A0ABV9QXA6_9GAMM</name>
<evidence type="ECO:0000313" key="3">
    <source>
        <dbReference type="Proteomes" id="UP001595886"/>
    </source>
</evidence>
<reference evidence="3" key="1">
    <citation type="journal article" date="2019" name="Int. J. Syst. Evol. Microbiol.">
        <title>The Global Catalogue of Microorganisms (GCM) 10K type strain sequencing project: providing services to taxonomists for standard genome sequencing and annotation.</title>
        <authorList>
            <consortium name="The Broad Institute Genomics Platform"/>
            <consortium name="The Broad Institute Genome Sequencing Center for Infectious Disease"/>
            <person name="Wu L."/>
            <person name="Ma J."/>
        </authorList>
    </citation>
    <scope>NUCLEOTIDE SEQUENCE [LARGE SCALE GENOMIC DNA]</scope>
    <source>
        <strain evidence="3">CCUG 30340</strain>
    </source>
</reference>
<feature type="compositionally biased region" description="Basic residues" evidence="1">
    <location>
        <begin position="70"/>
        <end position="80"/>
    </location>
</feature>
<feature type="compositionally biased region" description="Low complexity" evidence="1">
    <location>
        <begin position="42"/>
        <end position="53"/>
    </location>
</feature>
<keyword evidence="3" id="KW-1185">Reference proteome</keyword>